<dbReference type="EMBL" id="QRMS01000004">
    <property type="protein sequence ID" value="RHJ86018.1"/>
    <property type="molecule type" value="Genomic_DNA"/>
</dbReference>
<dbReference type="InterPro" id="IPR009057">
    <property type="entry name" value="Homeodomain-like_sf"/>
</dbReference>
<dbReference type="RefSeq" id="WP_067536635.1">
    <property type="nucleotide sequence ID" value="NZ_AP025567.1"/>
</dbReference>
<dbReference type="PRINTS" id="PR00455">
    <property type="entry name" value="HTHTETR"/>
</dbReference>
<dbReference type="InterPro" id="IPR050624">
    <property type="entry name" value="HTH-type_Tx_Regulator"/>
</dbReference>
<sequence>MKNSEKKQKILEAAMRVIRTQGMEKTTVREIASQAGVTTGAVYHYYKNKEELFQDIINESIHFSQRIITAADSGEKTQQELFNEIADNVRRRLLKEDEQKLHIALLGDLISKNDENRDRVIKNYKMTIQNAGNLFGPASGIENDKYKYLMASFFVAALDGMAIQRSLGVYPAKEEMVIETFIEFFKEAILRYLAEHKE</sequence>
<reference evidence="4 5" key="1">
    <citation type="submission" date="2018-08" db="EMBL/GenBank/DDBJ databases">
        <title>A genome reference for cultivated species of the human gut microbiota.</title>
        <authorList>
            <person name="Zou Y."/>
            <person name="Xue W."/>
            <person name="Luo G."/>
        </authorList>
    </citation>
    <scope>NUCLEOTIDE SEQUENCE [LARGE SCALE GENOMIC DNA]</scope>
    <source>
        <strain evidence="4 5">AM07-24</strain>
    </source>
</reference>
<dbReference type="PANTHER" id="PTHR43479">
    <property type="entry name" value="ACREF/ENVCD OPERON REPRESSOR-RELATED"/>
    <property type="match status" value="1"/>
</dbReference>
<protein>
    <submittedName>
        <fullName evidence="4">TetR/AcrR family transcriptional regulator</fullName>
    </submittedName>
</protein>
<proteinExistence type="predicted"/>
<dbReference type="STRING" id="1776384.GCA_900086585_01731"/>
<evidence type="ECO:0000256" key="2">
    <source>
        <dbReference type="PROSITE-ProRule" id="PRU00335"/>
    </source>
</evidence>
<dbReference type="SUPFAM" id="SSF46689">
    <property type="entry name" value="Homeodomain-like"/>
    <property type="match status" value="1"/>
</dbReference>
<evidence type="ECO:0000313" key="5">
    <source>
        <dbReference type="Proteomes" id="UP000284841"/>
    </source>
</evidence>
<organism evidence="4 5">
    <name type="scientific">Emergencia timonensis</name>
    <dbReference type="NCBI Taxonomy" id="1776384"/>
    <lineage>
        <taxon>Bacteria</taxon>
        <taxon>Bacillati</taxon>
        <taxon>Bacillota</taxon>
        <taxon>Clostridia</taxon>
        <taxon>Peptostreptococcales</taxon>
        <taxon>Anaerovoracaceae</taxon>
        <taxon>Emergencia</taxon>
    </lineage>
</organism>
<accession>A0A415DYU5</accession>
<dbReference type="Gene3D" id="1.10.357.10">
    <property type="entry name" value="Tetracycline Repressor, domain 2"/>
    <property type="match status" value="1"/>
</dbReference>
<dbReference type="GO" id="GO:0003677">
    <property type="term" value="F:DNA binding"/>
    <property type="evidence" value="ECO:0007669"/>
    <property type="project" value="UniProtKB-UniRule"/>
</dbReference>
<feature type="domain" description="HTH tetR-type" evidence="3">
    <location>
        <begin position="4"/>
        <end position="64"/>
    </location>
</feature>
<evidence type="ECO:0000256" key="1">
    <source>
        <dbReference type="ARBA" id="ARBA00023125"/>
    </source>
</evidence>
<dbReference type="Pfam" id="PF00440">
    <property type="entry name" value="TetR_N"/>
    <property type="match status" value="1"/>
</dbReference>
<dbReference type="Proteomes" id="UP000284841">
    <property type="component" value="Unassembled WGS sequence"/>
</dbReference>
<evidence type="ECO:0000259" key="3">
    <source>
        <dbReference type="PROSITE" id="PS50977"/>
    </source>
</evidence>
<dbReference type="AlphaFoldDB" id="A0A415DYU5"/>
<keyword evidence="5" id="KW-1185">Reference proteome</keyword>
<dbReference type="GeneID" id="83004105"/>
<dbReference type="OrthoDB" id="6430772at2"/>
<comment type="caution">
    <text evidence="4">The sequence shown here is derived from an EMBL/GenBank/DDBJ whole genome shotgun (WGS) entry which is preliminary data.</text>
</comment>
<evidence type="ECO:0000313" key="4">
    <source>
        <dbReference type="EMBL" id="RHJ86018.1"/>
    </source>
</evidence>
<dbReference type="InterPro" id="IPR001647">
    <property type="entry name" value="HTH_TetR"/>
</dbReference>
<keyword evidence="1 2" id="KW-0238">DNA-binding</keyword>
<dbReference type="PANTHER" id="PTHR43479:SF11">
    <property type="entry name" value="ACREF_ENVCD OPERON REPRESSOR-RELATED"/>
    <property type="match status" value="1"/>
</dbReference>
<name>A0A415DYU5_9FIRM</name>
<dbReference type="PROSITE" id="PS50977">
    <property type="entry name" value="HTH_TETR_2"/>
    <property type="match status" value="1"/>
</dbReference>
<gene>
    <name evidence="4" type="ORF">DW099_14360</name>
</gene>
<feature type="DNA-binding region" description="H-T-H motif" evidence="2">
    <location>
        <begin position="27"/>
        <end position="46"/>
    </location>
</feature>